<evidence type="ECO:0000256" key="2">
    <source>
        <dbReference type="SAM" id="Phobius"/>
    </source>
</evidence>
<evidence type="ECO:0000256" key="1">
    <source>
        <dbReference type="SAM" id="MobiDB-lite"/>
    </source>
</evidence>
<keyword evidence="2" id="KW-0472">Membrane</keyword>
<proteinExistence type="predicted"/>
<feature type="region of interest" description="Disordered" evidence="1">
    <location>
        <begin position="104"/>
        <end position="126"/>
    </location>
</feature>
<dbReference type="Proteomes" id="UP001491310">
    <property type="component" value="Unassembled WGS sequence"/>
</dbReference>
<evidence type="ECO:0000313" key="4">
    <source>
        <dbReference type="Proteomes" id="UP001491310"/>
    </source>
</evidence>
<name>A0ABR2YC33_9CHLO</name>
<sequence length="126" mass="13535">MNSDNSAFLWNPSPLTIVGALVLCVVGVGLLHFMTRSFYRRVVRDQATIAQPAQLLQLRPPPQWVPDLEAQPPAAQPAPLQRPPVLVVHPDSKIACAVEDCRQEPAPITGGTRDEGAVKAPSAAVQ</sequence>
<comment type="caution">
    <text evidence="3">The sequence shown here is derived from an EMBL/GenBank/DDBJ whole genome shotgun (WGS) entry which is preliminary data.</text>
</comment>
<dbReference type="EMBL" id="JALJOT010000016">
    <property type="protein sequence ID" value="KAK9902083.1"/>
    <property type="molecule type" value="Genomic_DNA"/>
</dbReference>
<evidence type="ECO:0000313" key="3">
    <source>
        <dbReference type="EMBL" id="KAK9902083.1"/>
    </source>
</evidence>
<organism evidence="3 4">
    <name type="scientific">Coccomyxa subellipsoidea</name>
    <dbReference type="NCBI Taxonomy" id="248742"/>
    <lineage>
        <taxon>Eukaryota</taxon>
        <taxon>Viridiplantae</taxon>
        <taxon>Chlorophyta</taxon>
        <taxon>core chlorophytes</taxon>
        <taxon>Trebouxiophyceae</taxon>
        <taxon>Trebouxiophyceae incertae sedis</taxon>
        <taxon>Coccomyxaceae</taxon>
        <taxon>Coccomyxa</taxon>
    </lineage>
</organism>
<keyword evidence="4" id="KW-1185">Reference proteome</keyword>
<keyword evidence="2" id="KW-0812">Transmembrane</keyword>
<feature type="transmembrane region" description="Helical" evidence="2">
    <location>
        <begin position="15"/>
        <end position="34"/>
    </location>
</feature>
<protein>
    <submittedName>
        <fullName evidence="3">Uncharacterized protein</fullName>
    </submittedName>
</protein>
<accession>A0ABR2YC33</accession>
<reference evidence="3 4" key="1">
    <citation type="journal article" date="2024" name="Nat. Commun.">
        <title>Phylogenomics reveals the evolutionary origins of lichenization in chlorophyte algae.</title>
        <authorList>
            <person name="Puginier C."/>
            <person name="Libourel C."/>
            <person name="Otte J."/>
            <person name="Skaloud P."/>
            <person name="Haon M."/>
            <person name="Grisel S."/>
            <person name="Petersen M."/>
            <person name="Berrin J.G."/>
            <person name="Delaux P.M."/>
            <person name="Dal Grande F."/>
            <person name="Keller J."/>
        </authorList>
    </citation>
    <scope>NUCLEOTIDE SEQUENCE [LARGE SCALE GENOMIC DNA]</scope>
    <source>
        <strain evidence="3 4">SAG 216-7</strain>
    </source>
</reference>
<keyword evidence="2" id="KW-1133">Transmembrane helix</keyword>
<gene>
    <name evidence="3" type="ORF">WJX75_003676</name>
</gene>